<evidence type="ECO:0000259" key="9">
    <source>
        <dbReference type="PROSITE" id="PS50109"/>
    </source>
</evidence>
<reference evidence="11 12" key="1">
    <citation type="submission" date="2024-02" db="EMBL/GenBank/DDBJ databases">
        <title>Rhodopirellula caenicola NBRC 110016.</title>
        <authorList>
            <person name="Ichikawa N."/>
            <person name="Katano-Makiyama Y."/>
            <person name="Hidaka K."/>
        </authorList>
    </citation>
    <scope>NUCLEOTIDE SEQUENCE [LARGE SCALE GENOMIC DNA]</scope>
    <source>
        <strain evidence="11 12">NBRC 110016</strain>
    </source>
</reference>
<gene>
    <name evidence="11" type="primary">rcsC_22</name>
    <name evidence="11" type="ORF">Rcae01_04073</name>
</gene>
<evidence type="ECO:0000256" key="6">
    <source>
        <dbReference type="SAM" id="Coils"/>
    </source>
</evidence>
<dbReference type="SMART" id="SM00448">
    <property type="entry name" value="REC"/>
    <property type="match status" value="1"/>
</dbReference>
<keyword evidence="4" id="KW-0902">Two-component regulatory system</keyword>
<dbReference type="InterPro" id="IPR003661">
    <property type="entry name" value="HisK_dim/P_dom"/>
</dbReference>
<dbReference type="Proteomes" id="UP001416858">
    <property type="component" value="Unassembled WGS sequence"/>
</dbReference>
<comment type="caution">
    <text evidence="11">The sequence shown here is derived from an EMBL/GenBank/DDBJ whole genome shotgun (WGS) entry which is preliminary data.</text>
</comment>
<keyword evidence="11" id="KW-0418">Kinase</keyword>
<keyword evidence="3 5" id="KW-0597">Phosphoprotein</keyword>
<proteinExistence type="predicted"/>
<organism evidence="11 12">
    <name type="scientific">Novipirellula caenicola</name>
    <dbReference type="NCBI Taxonomy" id="1536901"/>
    <lineage>
        <taxon>Bacteria</taxon>
        <taxon>Pseudomonadati</taxon>
        <taxon>Planctomycetota</taxon>
        <taxon>Planctomycetia</taxon>
        <taxon>Pirellulales</taxon>
        <taxon>Pirellulaceae</taxon>
        <taxon>Novipirellula</taxon>
    </lineage>
</organism>
<dbReference type="PANTHER" id="PTHR45339">
    <property type="entry name" value="HYBRID SIGNAL TRANSDUCTION HISTIDINE KINASE J"/>
    <property type="match status" value="1"/>
</dbReference>
<evidence type="ECO:0000256" key="5">
    <source>
        <dbReference type="PROSITE-ProRule" id="PRU00169"/>
    </source>
</evidence>
<dbReference type="PANTHER" id="PTHR45339:SF1">
    <property type="entry name" value="HYBRID SIGNAL TRANSDUCTION HISTIDINE KINASE J"/>
    <property type="match status" value="1"/>
</dbReference>
<feature type="transmembrane region" description="Helical" evidence="8">
    <location>
        <begin position="110"/>
        <end position="127"/>
    </location>
</feature>
<evidence type="ECO:0000256" key="1">
    <source>
        <dbReference type="ARBA" id="ARBA00000085"/>
    </source>
</evidence>
<dbReference type="EC" id="2.7.13.3" evidence="2"/>
<dbReference type="SUPFAM" id="SSF55874">
    <property type="entry name" value="ATPase domain of HSP90 chaperone/DNA topoisomerase II/histidine kinase"/>
    <property type="match status" value="1"/>
</dbReference>
<accession>A0ABP9VTY1</accession>
<dbReference type="Pfam" id="PF02518">
    <property type="entry name" value="HATPase_c"/>
    <property type="match status" value="1"/>
</dbReference>
<comment type="catalytic activity">
    <reaction evidence="1">
        <text>ATP + protein L-histidine = ADP + protein N-phospho-L-histidine.</text>
        <dbReference type="EC" id="2.7.13.3"/>
    </reaction>
</comment>
<keyword evidence="12" id="KW-1185">Reference proteome</keyword>
<feature type="compositionally biased region" description="Low complexity" evidence="7">
    <location>
        <begin position="7"/>
        <end position="21"/>
    </location>
</feature>
<dbReference type="InterPro" id="IPR003594">
    <property type="entry name" value="HATPase_dom"/>
</dbReference>
<evidence type="ECO:0000259" key="10">
    <source>
        <dbReference type="PROSITE" id="PS50110"/>
    </source>
</evidence>
<keyword evidence="8" id="KW-0472">Membrane</keyword>
<feature type="transmembrane region" description="Helical" evidence="8">
    <location>
        <begin position="76"/>
        <end position="101"/>
    </location>
</feature>
<feature type="transmembrane region" description="Helical" evidence="8">
    <location>
        <begin position="46"/>
        <end position="64"/>
    </location>
</feature>
<dbReference type="InterPro" id="IPR004358">
    <property type="entry name" value="Sig_transdc_His_kin-like_C"/>
</dbReference>
<keyword evidence="11" id="KW-0808">Transferase</keyword>
<feature type="region of interest" description="Disordered" evidence="7">
    <location>
        <begin position="1"/>
        <end position="21"/>
    </location>
</feature>
<dbReference type="CDD" id="cd16922">
    <property type="entry name" value="HATPase_EvgS-ArcB-TorS-like"/>
    <property type="match status" value="1"/>
</dbReference>
<feature type="modified residue" description="4-aspartylphosphate" evidence="5">
    <location>
        <position position="551"/>
    </location>
</feature>
<evidence type="ECO:0000256" key="3">
    <source>
        <dbReference type="ARBA" id="ARBA00022553"/>
    </source>
</evidence>
<dbReference type="InterPro" id="IPR036890">
    <property type="entry name" value="HATPase_C_sf"/>
</dbReference>
<dbReference type="Gene3D" id="1.10.287.130">
    <property type="match status" value="1"/>
</dbReference>
<dbReference type="SMART" id="SM00388">
    <property type="entry name" value="HisKA"/>
    <property type="match status" value="1"/>
</dbReference>
<feature type="domain" description="Response regulatory" evidence="10">
    <location>
        <begin position="502"/>
        <end position="622"/>
    </location>
</feature>
<dbReference type="CDD" id="cd17546">
    <property type="entry name" value="REC_hyHK_CKI1_RcsC-like"/>
    <property type="match status" value="1"/>
</dbReference>
<dbReference type="InterPro" id="IPR011006">
    <property type="entry name" value="CheY-like_superfamily"/>
</dbReference>
<feature type="coiled-coil region" evidence="6">
    <location>
        <begin position="213"/>
        <end position="240"/>
    </location>
</feature>
<dbReference type="CDD" id="cd00082">
    <property type="entry name" value="HisKA"/>
    <property type="match status" value="1"/>
</dbReference>
<dbReference type="EMBL" id="BAABRO010000010">
    <property type="protein sequence ID" value="GAA5508606.1"/>
    <property type="molecule type" value="Genomic_DNA"/>
</dbReference>
<dbReference type="GO" id="GO:0016301">
    <property type="term" value="F:kinase activity"/>
    <property type="evidence" value="ECO:0007669"/>
    <property type="project" value="UniProtKB-KW"/>
</dbReference>
<dbReference type="Pfam" id="PF00512">
    <property type="entry name" value="HisKA"/>
    <property type="match status" value="1"/>
</dbReference>
<feature type="domain" description="Histidine kinase" evidence="9">
    <location>
        <begin position="240"/>
        <end position="461"/>
    </location>
</feature>
<dbReference type="InterPro" id="IPR005467">
    <property type="entry name" value="His_kinase_dom"/>
</dbReference>
<dbReference type="SMART" id="SM00387">
    <property type="entry name" value="HATPase_c"/>
    <property type="match status" value="1"/>
</dbReference>
<dbReference type="Pfam" id="PF00072">
    <property type="entry name" value="Response_reg"/>
    <property type="match status" value="1"/>
</dbReference>
<keyword evidence="8" id="KW-1133">Transmembrane helix</keyword>
<dbReference type="InterPro" id="IPR036097">
    <property type="entry name" value="HisK_dim/P_sf"/>
</dbReference>
<name>A0ABP9VTY1_9BACT</name>
<evidence type="ECO:0000256" key="7">
    <source>
        <dbReference type="SAM" id="MobiDB-lite"/>
    </source>
</evidence>
<evidence type="ECO:0000313" key="12">
    <source>
        <dbReference type="Proteomes" id="UP001416858"/>
    </source>
</evidence>
<dbReference type="PRINTS" id="PR00344">
    <property type="entry name" value="BCTRLSENSOR"/>
</dbReference>
<dbReference type="InterPro" id="IPR001789">
    <property type="entry name" value="Sig_transdc_resp-reg_receiver"/>
</dbReference>
<protein>
    <recommendedName>
        <fullName evidence="2">histidine kinase</fullName>
        <ecNumber evidence="2">2.7.13.3</ecNumber>
    </recommendedName>
</protein>
<dbReference type="SUPFAM" id="SSF52172">
    <property type="entry name" value="CheY-like"/>
    <property type="match status" value="1"/>
</dbReference>
<evidence type="ECO:0000313" key="11">
    <source>
        <dbReference type="EMBL" id="GAA5508606.1"/>
    </source>
</evidence>
<dbReference type="Gene3D" id="3.40.50.2300">
    <property type="match status" value="1"/>
</dbReference>
<dbReference type="SUPFAM" id="SSF47384">
    <property type="entry name" value="Homodimeric domain of signal transducing histidine kinase"/>
    <property type="match status" value="1"/>
</dbReference>
<dbReference type="Gene3D" id="3.30.565.10">
    <property type="entry name" value="Histidine kinase-like ATPase, C-terminal domain"/>
    <property type="match status" value="1"/>
</dbReference>
<evidence type="ECO:0000256" key="2">
    <source>
        <dbReference type="ARBA" id="ARBA00012438"/>
    </source>
</evidence>
<sequence>MVTSSQSFSRAATDSASSSSSNYEASVRNHFDQHAASIFRRTDRMFAVLMGLQWIVAIAVAIWFSPHTWDGDQRSIHPHLIIAIVGGGVLASLPVAMALVFPGRTMTRHVIAISQVLFSSLLIHLSGGRIEMHFHVFGSFAFLASYRDWKVLVAPTLIVAADHMIRGIWWPESFFGIATASHWIWIEHTVWVLFEETVLLITIRQSVREMKSLAVHTVRLEEATQKADEANKAKSEFLASMSHELRTPLNGVIGMTELLAESKLDERQRRFVHTCQSSGKMLLKLISDILDYSKIEAGCMELEQYCFDLRELLDDVVLSMPIRLDDKNIKLTCHLDELLPTRVIGDSHRLRQVLLNLLGNAIKFTDQGEIRLFVHPQRIDDAQVKLLFSVEDTGIGIPADRLGSLFESFSQVDNSISRKYGGTGLGLSISKSIVEKMGGVIGVESQEGVGSRFWFTATFPRCDETSEPNQTTKPFHHAVELEPTDLPTTTPSFASDDPSAARILLADDNHVNQQLAREIVIGCGWQCDVVDNGIDALQALTSQHYDVVLMDCRMPLMDGFSTTKEIRKRIAEGRIHSRPAIVALTANALQGDRQRCLDAGMDDYVHKPFESTQLKNAVGRLLTPPAAPAACS</sequence>
<dbReference type="PROSITE" id="PS50110">
    <property type="entry name" value="RESPONSE_REGULATORY"/>
    <property type="match status" value="1"/>
</dbReference>
<dbReference type="PROSITE" id="PS50109">
    <property type="entry name" value="HIS_KIN"/>
    <property type="match status" value="1"/>
</dbReference>
<keyword evidence="8" id="KW-0812">Transmembrane</keyword>
<keyword evidence="6" id="KW-0175">Coiled coil</keyword>
<evidence type="ECO:0000256" key="4">
    <source>
        <dbReference type="ARBA" id="ARBA00023012"/>
    </source>
</evidence>
<evidence type="ECO:0000256" key="8">
    <source>
        <dbReference type="SAM" id="Phobius"/>
    </source>
</evidence>